<organism evidence="1">
    <name type="scientific">marine sediment metagenome</name>
    <dbReference type="NCBI Taxonomy" id="412755"/>
    <lineage>
        <taxon>unclassified sequences</taxon>
        <taxon>metagenomes</taxon>
        <taxon>ecological metagenomes</taxon>
    </lineage>
</organism>
<name>X1PBK1_9ZZZZ</name>
<feature type="non-terminal residue" evidence="1">
    <location>
        <position position="188"/>
    </location>
</feature>
<evidence type="ECO:0000313" key="1">
    <source>
        <dbReference type="EMBL" id="GAI53687.1"/>
    </source>
</evidence>
<sequence length="188" mass="21426">MRLDMYICGMILSAQTIKYFKSLSSQVNKGIASAQSTIPYMLEHDPVIRNYEFIRDVWFCSRTVSNTCQRHNISRTTYYQLESSFVEYGLSGLFWLPGNTSEEPDLEKLVLLVKECRPSLSQIAILRIAQGIPLTKDKVDIDLISRILISYGYGQSSLSSDPVFWGRVQRSLGMLQNMLKKGIKGRDP</sequence>
<proteinExistence type="predicted"/>
<reference evidence="1" key="1">
    <citation type="journal article" date="2014" name="Front. Microbiol.">
        <title>High frequency of phylogenetically diverse reductive dehalogenase-homologous genes in deep subseafloor sedimentary metagenomes.</title>
        <authorList>
            <person name="Kawai M."/>
            <person name="Futagami T."/>
            <person name="Toyoda A."/>
            <person name="Takaki Y."/>
            <person name="Nishi S."/>
            <person name="Hori S."/>
            <person name="Arai W."/>
            <person name="Tsubouchi T."/>
            <person name="Morono Y."/>
            <person name="Uchiyama I."/>
            <person name="Ito T."/>
            <person name="Fujiyama A."/>
            <person name="Inagaki F."/>
            <person name="Takami H."/>
        </authorList>
    </citation>
    <scope>NUCLEOTIDE SEQUENCE</scope>
    <source>
        <strain evidence="1">Expedition CK06-06</strain>
    </source>
</reference>
<accession>X1PBK1</accession>
<gene>
    <name evidence="1" type="ORF">S06H3_58291</name>
</gene>
<dbReference type="AlphaFoldDB" id="X1PBK1"/>
<comment type="caution">
    <text evidence="1">The sequence shown here is derived from an EMBL/GenBank/DDBJ whole genome shotgun (WGS) entry which is preliminary data.</text>
</comment>
<dbReference type="EMBL" id="BARV01037723">
    <property type="protein sequence ID" value="GAI53687.1"/>
    <property type="molecule type" value="Genomic_DNA"/>
</dbReference>
<protein>
    <submittedName>
        <fullName evidence="1">Uncharacterized protein</fullName>
    </submittedName>
</protein>